<dbReference type="GO" id="GO:0010073">
    <property type="term" value="P:meristem maintenance"/>
    <property type="evidence" value="ECO:0007669"/>
    <property type="project" value="InterPro"/>
</dbReference>
<evidence type="ECO:0000313" key="2">
    <source>
        <dbReference type="Proteomes" id="UP000087171"/>
    </source>
</evidence>
<dbReference type="Pfam" id="PF10536">
    <property type="entry name" value="PMD"/>
    <property type="match status" value="1"/>
</dbReference>
<sequence length="258" mass="29886">MIDKEIIYAFIERWYRDTNSFHLPIGEMKITFDDVSSLLHMPIAGAFFSVNVFNKNDDADILVELLRVSHVVTYVEFNVTRTSTILICVVVTSIGRWLRENFFCFWSVAPCSTTRVPSQLALPILTASDTSILAGGYAWDVASLALLYDNLREPIMHQTRTVLRKTLDEIDVDEVCWTPYEEHRVKRPFEEVFLFQGWIRWGPKMYAHLSNKVLRQYGHIQMIHGSPLEKVGHTTIPDEMDIMFTSFVKIDLKCLNLF</sequence>
<accession>A0A3Q7XVI2</accession>
<dbReference type="PANTHER" id="PTHR46033">
    <property type="entry name" value="PROTEIN MAIN-LIKE 2"/>
    <property type="match status" value="1"/>
</dbReference>
<keyword evidence="2" id="KW-1185">Reference proteome</keyword>
<reference evidence="2" key="1">
    <citation type="journal article" date="2013" name="Nat. Biotechnol.">
        <title>Draft genome sequence of chickpea (Cicer arietinum) provides a resource for trait improvement.</title>
        <authorList>
            <person name="Varshney R.K."/>
            <person name="Song C."/>
            <person name="Saxena R.K."/>
            <person name="Azam S."/>
            <person name="Yu S."/>
            <person name="Sharpe A.G."/>
            <person name="Cannon S."/>
            <person name="Baek J."/>
            <person name="Rosen B.D."/>
            <person name="Tar'an B."/>
            <person name="Millan T."/>
            <person name="Zhang X."/>
            <person name="Ramsay L.D."/>
            <person name="Iwata A."/>
            <person name="Wang Y."/>
            <person name="Nelson W."/>
            <person name="Farmer A.D."/>
            <person name="Gaur P.M."/>
            <person name="Soderlund C."/>
            <person name="Penmetsa R.V."/>
            <person name="Xu C."/>
            <person name="Bharti A.K."/>
            <person name="He W."/>
            <person name="Winter P."/>
            <person name="Zhao S."/>
            <person name="Hane J.K."/>
            <person name="Carrasquilla-Garcia N."/>
            <person name="Condie J.A."/>
            <person name="Upadhyaya H.D."/>
            <person name="Luo M.C."/>
            <person name="Thudi M."/>
            <person name="Gowda C.L."/>
            <person name="Singh N.P."/>
            <person name="Lichtenzveig J."/>
            <person name="Gali K.K."/>
            <person name="Rubio J."/>
            <person name="Nadarajan N."/>
            <person name="Dolezel J."/>
            <person name="Bansal K.C."/>
            <person name="Xu X."/>
            <person name="Edwards D."/>
            <person name="Zhang G."/>
            <person name="Kahl G."/>
            <person name="Gil J."/>
            <person name="Singh K.B."/>
            <person name="Datta S.K."/>
            <person name="Jackson S.A."/>
            <person name="Wang J."/>
            <person name="Cook D.R."/>
        </authorList>
    </citation>
    <scope>NUCLEOTIDE SEQUENCE [LARGE SCALE GENOMIC DNA]</scope>
    <source>
        <strain evidence="2">cv. CDC Frontier</strain>
    </source>
</reference>
<dbReference type="InterPro" id="IPR019557">
    <property type="entry name" value="AminoTfrase-like_pln_mobile"/>
</dbReference>
<organism evidence="2 3">
    <name type="scientific">Cicer arietinum</name>
    <name type="common">Chickpea</name>
    <name type="synonym">Garbanzo</name>
    <dbReference type="NCBI Taxonomy" id="3827"/>
    <lineage>
        <taxon>Eukaryota</taxon>
        <taxon>Viridiplantae</taxon>
        <taxon>Streptophyta</taxon>
        <taxon>Embryophyta</taxon>
        <taxon>Tracheophyta</taxon>
        <taxon>Spermatophyta</taxon>
        <taxon>Magnoliopsida</taxon>
        <taxon>eudicotyledons</taxon>
        <taxon>Gunneridae</taxon>
        <taxon>Pentapetalae</taxon>
        <taxon>rosids</taxon>
        <taxon>fabids</taxon>
        <taxon>Fabales</taxon>
        <taxon>Fabaceae</taxon>
        <taxon>Papilionoideae</taxon>
        <taxon>50 kb inversion clade</taxon>
        <taxon>NPAAA clade</taxon>
        <taxon>Hologalegina</taxon>
        <taxon>IRL clade</taxon>
        <taxon>Cicereae</taxon>
        <taxon>Cicer</taxon>
    </lineage>
</organism>
<dbReference type="OrthoDB" id="1733861at2759"/>
<name>A0A3Q7XVI2_CICAR</name>
<reference evidence="3" key="2">
    <citation type="submission" date="2025-08" db="UniProtKB">
        <authorList>
            <consortium name="RefSeq"/>
        </authorList>
    </citation>
    <scope>IDENTIFICATION</scope>
    <source>
        <tissue evidence="3">Etiolated seedlings</tissue>
    </source>
</reference>
<dbReference type="AlphaFoldDB" id="A0A3Q7XVI2"/>
<protein>
    <submittedName>
        <fullName evidence="3">Protein MAINTENANCE OF MERISTEMS-like</fullName>
    </submittedName>
</protein>
<dbReference type="PANTHER" id="PTHR46033:SF8">
    <property type="entry name" value="PROTEIN MAINTENANCE OF MERISTEMS-LIKE"/>
    <property type="match status" value="1"/>
</dbReference>
<dbReference type="Proteomes" id="UP000087171">
    <property type="component" value="Chromosome Ca1"/>
</dbReference>
<dbReference type="RefSeq" id="XP_027192398.1">
    <property type="nucleotide sequence ID" value="XM_027336597.1"/>
</dbReference>
<evidence type="ECO:0000259" key="1">
    <source>
        <dbReference type="Pfam" id="PF10536"/>
    </source>
</evidence>
<dbReference type="InterPro" id="IPR044824">
    <property type="entry name" value="MAIN-like"/>
</dbReference>
<feature type="domain" description="Aminotransferase-like plant mobile" evidence="1">
    <location>
        <begin position="3"/>
        <end position="157"/>
    </location>
</feature>
<proteinExistence type="predicted"/>
<gene>
    <name evidence="3" type="primary">LOC113787650</name>
</gene>
<evidence type="ECO:0000313" key="3">
    <source>
        <dbReference type="RefSeq" id="XP_027192398.1"/>
    </source>
</evidence>
<dbReference type="PaxDb" id="3827-XP_004488071.1"/>